<dbReference type="EC" id="2.7.7.102" evidence="3"/>
<dbReference type="GO" id="GO:0006264">
    <property type="term" value="P:mitochondrial DNA replication"/>
    <property type="evidence" value="ECO:0007669"/>
    <property type="project" value="TreeGrafter"/>
</dbReference>
<dbReference type="GO" id="GO:0009411">
    <property type="term" value="P:response to UV"/>
    <property type="evidence" value="ECO:0007669"/>
    <property type="project" value="TreeGrafter"/>
</dbReference>
<dbReference type="GO" id="GO:0005759">
    <property type="term" value="C:mitochondrial matrix"/>
    <property type="evidence" value="ECO:0007669"/>
    <property type="project" value="TreeGrafter"/>
</dbReference>
<evidence type="ECO:0000256" key="5">
    <source>
        <dbReference type="SAM" id="MobiDB-lite"/>
    </source>
</evidence>
<evidence type="ECO:0000256" key="2">
    <source>
        <dbReference type="ARBA" id="ARBA00044677"/>
    </source>
</evidence>
<dbReference type="GO" id="GO:0042276">
    <property type="term" value="P:error-prone translesion synthesis"/>
    <property type="evidence" value="ECO:0007669"/>
    <property type="project" value="InterPro"/>
</dbReference>
<reference evidence="7" key="1">
    <citation type="journal article" date="2016" name="Nat. Commun.">
        <title>The Gonium pectorale genome demonstrates co-option of cell cycle regulation during the evolution of multicellularity.</title>
        <authorList>
            <person name="Hanschen E.R."/>
            <person name="Marriage T.N."/>
            <person name="Ferris P.J."/>
            <person name="Hamaji T."/>
            <person name="Toyoda A."/>
            <person name="Fujiyama A."/>
            <person name="Neme R."/>
            <person name="Noguchi H."/>
            <person name="Minakuchi Y."/>
            <person name="Suzuki M."/>
            <person name="Kawai-Toyooka H."/>
            <person name="Smith D.R."/>
            <person name="Sparks H."/>
            <person name="Anderson J."/>
            <person name="Bakaric R."/>
            <person name="Luria V."/>
            <person name="Karger A."/>
            <person name="Kirschner M.W."/>
            <person name="Durand P.M."/>
            <person name="Michod R.E."/>
            <person name="Nozaki H."/>
            <person name="Olson B.J."/>
        </authorList>
    </citation>
    <scope>NUCLEOTIDE SEQUENCE [LARGE SCALE GENOMIC DNA]</scope>
    <source>
        <strain evidence="7">NIES-2863</strain>
    </source>
</reference>
<protein>
    <recommendedName>
        <fullName evidence="1">DNA-directed primase/polymerase protein</fullName>
        <ecNumber evidence="3">2.7.7.102</ecNumber>
    </recommendedName>
</protein>
<feature type="compositionally biased region" description="Gly residues" evidence="5">
    <location>
        <begin position="120"/>
        <end position="133"/>
    </location>
</feature>
<gene>
    <name evidence="6" type="ORF">GPECTOR_14g158</name>
</gene>
<keyword evidence="7" id="KW-1185">Reference proteome</keyword>
<dbReference type="GO" id="GO:0031297">
    <property type="term" value="P:replication fork processing"/>
    <property type="evidence" value="ECO:0007669"/>
    <property type="project" value="TreeGrafter"/>
</dbReference>
<dbReference type="PANTHER" id="PTHR31399">
    <property type="entry name" value="DNA-DIRECTED PRIMASE / POLYMERASE PROTEIN"/>
    <property type="match status" value="1"/>
</dbReference>
<evidence type="ECO:0000313" key="7">
    <source>
        <dbReference type="Proteomes" id="UP000075714"/>
    </source>
</evidence>
<accession>A0A150GM97</accession>
<feature type="region of interest" description="Disordered" evidence="5">
    <location>
        <begin position="118"/>
        <end position="148"/>
    </location>
</feature>
<organism evidence="6 7">
    <name type="scientific">Gonium pectorale</name>
    <name type="common">Green alga</name>
    <dbReference type="NCBI Taxonomy" id="33097"/>
    <lineage>
        <taxon>Eukaryota</taxon>
        <taxon>Viridiplantae</taxon>
        <taxon>Chlorophyta</taxon>
        <taxon>core chlorophytes</taxon>
        <taxon>Chlorophyceae</taxon>
        <taxon>CS clade</taxon>
        <taxon>Chlamydomonadales</taxon>
        <taxon>Volvocaceae</taxon>
        <taxon>Gonium</taxon>
    </lineage>
</organism>
<dbReference type="PANTHER" id="PTHR31399:SF0">
    <property type="entry name" value="DNA-DIRECTED PRIMASE_POLYMERASE PROTEIN"/>
    <property type="match status" value="1"/>
</dbReference>
<proteinExistence type="predicted"/>
<name>A0A150GM97_GONPE</name>
<dbReference type="GO" id="GO:0003682">
    <property type="term" value="F:chromatin binding"/>
    <property type="evidence" value="ECO:0007669"/>
    <property type="project" value="TreeGrafter"/>
</dbReference>
<dbReference type="InterPro" id="IPR044917">
    <property type="entry name" value="PRIMPOL"/>
</dbReference>
<sequence>MCGDCMDNFHVNAFVQRLFARIAAEPARFAPFWVRRSEDPAEPPVLFIDPAVYTRNRAFRLYLSSKFGKEAFLRAVPRHAVAELLRRRGLQVQASAAFSQAPANGTGAVAAAAATAADGRQGGTTGTGGGAAAGGSNPRGPPASQAASLLPPELERQVAPQVFFATLITATGRVDRVLKVPYGQGGATGPLKANPAAPGCGVGSGGPANAVVGVNAAGCGAAAGEGAFRYGPSPFPGVEAFIESVCCEALERYEQQLAADR</sequence>
<dbReference type="GO" id="GO:0005634">
    <property type="term" value="C:nucleus"/>
    <property type="evidence" value="ECO:0007669"/>
    <property type="project" value="TreeGrafter"/>
</dbReference>
<comment type="caution">
    <text evidence="6">The sequence shown here is derived from an EMBL/GenBank/DDBJ whole genome shotgun (WGS) entry which is preliminary data.</text>
</comment>
<dbReference type="STRING" id="33097.A0A150GM97"/>
<evidence type="ECO:0000313" key="6">
    <source>
        <dbReference type="EMBL" id="KXZ50911.1"/>
    </source>
</evidence>
<evidence type="ECO:0000256" key="1">
    <source>
        <dbReference type="ARBA" id="ARBA00026139"/>
    </source>
</evidence>
<comment type="catalytic activity">
    <reaction evidence="2">
        <text>ssDNA + n NTP = ssDNA/pppN(pN)n-1 hybrid + (n-1) diphosphate.</text>
        <dbReference type="EC" id="2.7.7.102"/>
    </reaction>
</comment>
<dbReference type="Proteomes" id="UP000075714">
    <property type="component" value="Unassembled WGS sequence"/>
</dbReference>
<comment type="catalytic activity">
    <reaction evidence="4">
        <text>DNA(n) + a 2'-deoxyribonucleoside 5'-triphosphate = DNA(n+1) + diphosphate</text>
        <dbReference type="Rhea" id="RHEA:22508"/>
        <dbReference type="Rhea" id="RHEA-COMP:17339"/>
        <dbReference type="Rhea" id="RHEA-COMP:17340"/>
        <dbReference type="ChEBI" id="CHEBI:33019"/>
        <dbReference type="ChEBI" id="CHEBI:61560"/>
        <dbReference type="ChEBI" id="CHEBI:173112"/>
        <dbReference type="EC" id="2.7.7.7"/>
    </reaction>
    <physiologicalReaction direction="left-to-right" evidence="4">
        <dbReference type="Rhea" id="RHEA:22509"/>
    </physiologicalReaction>
</comment>
<evidence type="ECO:0000256" key="4">
    <source>
        <dbReference type="ARBA" id="ARBA00047303"/>
    </source>
</evidence>
<dbReference type="AlphaFoldDB" id="A0A150GM97"/>
<dbReference type="OrthoDB" id="5988181at2759"/>
<dbReference type="EMBL" id="LSYV01000015">
    <property type="protein sequence ID" value="KXZ50911.1"/>
    <property type="molecule type" value="Genomic_DNA"/>
</dbReference>
<evidence type="ECO:0000256" key="3">
    <source>
        <dbReference type="ARBA" id="ARBA00044768"/>
    </source>
</evidence>
<dbReference type="GO" id="GO:0003887">
    <property type="term" value="F:DNA-directed DNA polymerase activity"/>
    <property type="evidence" value="ECO:0007669"/>
    <property type="project" value="UniProtKB-EC"/>
</dbReference>